<evidence type="ECO:0000256" key="5">
    <source>
        <dbReference type="ARBA" id="ARBA00020295"/>
    </source>
</evidence>
<dbReference type="SUPFAM" id="SSF49452">
    <property type="entry name" value="Starch-binding domain-like"/>
    <property type="match status" value="2"/>
</dbReference>
<accession>A0A173VZN6</accession>
<evidence type="ECO:0000256" key="10">
    <source>
        <dbReference type="ARBA" id="ARBA00031423"/>
    </source>
</evidence>
<gene>
    <name evidence="13" type="primary">malQ</name>
    <name evidence="13" type="ORF">ERS852429_04102</name>
</gene>
<evidence type="ECO:0000256" key="2">
    <source>
        <dbReference type="ARBA" id="ARBA00004496"/>
    </source>
</evidence>
<keyword evidence="9" id="KW-0119">Carbohydrate metabolism</keyword>
<dbReference type="PANTHER" id="PTHR32518">
    <property type="match status" value="1"/>
</dbReference>
<dbReference type="SUPFAM" id="SSF51445">
    <property type="entry name" value="(Trans)glycosidases"/>
    <property type="match status" value="1"/>
</dbReference>
<dbReference type="RefSeq" id="WP_044545962.1">
    <property type="nucleotide sequence ID" value="NZ_CACRUW010000002.1"/>
</dbReference>
<keyword evidence="7 13" id="KW-0328">Glycosyltransferase</keyword>
<comment type="subcellular location">
    <subcellularLocation>
        <location evidence="2">Cytoplasm</location>
    </subcellularLocation>
</comment>
<evidence type="ECO:0000256" key="7">
    <source>
        <dbReference type="ARBA" id="ARBA00022676"/>
    </source>
</evidence>
<dbReference type="InterPro" id="IPR034841">
    <property type="entry name" value="CBM20_DPE2_2"/>
</dbReference>
<dbReference type="GO" id="GO:2001070">
    <property type="term" value="F:starch binding"/>
    <property type="evidence" value="ECO:0007669"/>
    <property type="project" value="InterPro"/>
</dbReference>
<evidence type="ECO:0000256" key="11">
    <source>
        <dbReference type="ARBA" id="ARBA00031501"/>
    </source>
</evidence>
<proteinExistence type="inferred from homology"/>
<evidence type="ECO:0000256" key="9">
    <source>
        <dbReference type="ARBA" id="ARBA00023277"/>
    </source>
</evidence>
<organism evidence="13 14">
    <name type="scientific">Parabacteroides distasonis</name>
    <dbReference type="NCBI Taxonomy" id="823"/>
    <lineage>
        <taxon>Bacteria</taxon>
        <taxon>Pseudomonadati</taxon>
        <taxon>Bacteroidota</taxon>
        <taxon>Bacteroidia</taxon>
        <taxon>Bacteroidales</taxon>
        <taxon>Tannerellaceae</taxon>
        <taxon>Parabacteroides</taxon>
    </lineage>
</organism>
<evidence type="ECO:0000256" key="1">
    <source>
        <dbReference type="ARBA" id="ARBA00000439"/>
    </source>
</evidence>
<keyword evidence="6" id="KW-0963">Cytoplasm</keyword>
<dbReference type="SMART" id="SM01065">
    <property type="entry name" value="CBM_2"/>
    <property type="match status" value="2"/>
</dbReference>
<dbReference type="EC" id="2.4.1.25" evidence="4"/>
<comment type="catalytic activity">
    <reaction evidence="1">
        <text>Transfers a segment of a (1-&gt;4)-alpha-D-glucan to a new position in an acceptor, which may be glucose or a (1-&gt;4)-alpha-D-glucan.</text>
        <dbReference type="EC" id="2.4.1.25"/>
    </reaction>
</comment>
<dbReference type="CDD" id="cd05467">
    <property type="entry name" value="CBM20"/>
    <property type="match status" value="1"/>
</dbReference>
<dbReference type="EMBL" id="CYXP01000012">
    <property type="protein sequence ID" value="CUN32661.1"/>
    <property type="molecule type" value="Genomic_DNA"/>
</dbReference>
<evidence type="ECO:0000256" key="4">
    <source>
        <dbReference type="ARBA" id="ARBA00012560"/>
    </source>
</evidence>
<dbReference type="Pfam" id="PF02446">
    <property type="entry name" value="Glyco_hydro_77"/>
    <property type="match status" value="1"/>
</dbReference>
<feature type="domain" description="CBM20" evidence="12">
    <location>
        <begin position="124"/>
        <end position="240"/>
    </location>
</feature>
<keyword evidence="8 13" id="KW-0808">Transferase</keyword>
<dbReference type="Gene3D" id="2.60.40.10">
    <property type="entry name" value="Immunoglobulins"/>
    <property type="match status" value="2"/>
</dbReference>
<feature type="domain" description="CBM20" evidence="12">
    <location>
        <begin position="1"/>
        <end position="98"/>
    </location>
</feature>
<dbReference type="PANTHER" id="PTHR32518:SF3">
    <property type="entry name" value="4-ALPHA-GLUCANOTRANSFERASE"/>
    <property type="match status" value="1"/>
</dbReference>
<evidence type="ECO:0000313" key="13">
    <source>
        <dbReference type="EMBL" id="CUN32661.1"/>
    </source>
</evidence>
<sequence length="895" mass="104626">MKVTFNINFHTVWGQKLCVVGSIPELGSWEPALAKEMNYSGDGNWKLELDLPPDIKDIEYRYFLSVNDKQIFEEWEKNHRIVLDGQSDSYILYDYWQIRPDNLAFYSSAFTKSLFAHPCNTHERVVRSGRKLVIKISAPRVEKNQCVAITGNQECLGNWHSDKALLLSCDTFPEWHIDLDAAEIRYPLEYKFLVWDNDSRQPLYWESDENRILSLVPQKQGETVVISGLYFRDSLPLWRCAGSVIPVFSLRSEKSFGVGDLGDLHMLVDWARKTHQRIIQVLPMNDTTMTHTWVDSYPYSAISIYALHPMYVDLSALGTLKDPERAAFYAGKQKELNAKDTVDYEEVLKYKLGYCQEYFAGEGKAVLDTPEFKEFLAQNESWLMPYATYCFLRESYGTSDFSQWQGNSTYNKTRVRTLCREDSDAWPEISFSYFLQYVLHNQFKSVSDYARKNGVVLKGDLPIGVSRTSVEAWTEPKYFNMNGQAGAPPDDFSMNGQNWLFPTYNWDAMEKDNFSWWKKRFAKLSDYFDCFRIDHILGFFRIWEVPCEYVQGLCGHFNPALPFSREEIEQYGLNFNESRFTTPHINRQFLSELFEENTEEVIGAYLAQSSSRHYVLKPFCDTQRKIEALFADKADPVSLRIKNGLFTIANEVLFLRDPRETDKFHPRISANQSYIYRELSGSDRYAFDQLYWHFFYHRHNDFWKAQAFKRLTPLVASTEMLVCGEDLGMIPASVPEVMNKLQILSLEIERMPKSPQREFSDMFNLPYHSVCTTSTHDMTPLRNWWKEDPEKTQRYYNHVLQRIGEAPDECTAEIVAQIISNHLKTRSMLTIIPLQDWFAMDDSIKRKDIESERINVPANSTHYWRYRMHITLEQLLQADNLNNKIVSLIKEAGRK</sequence>
<evidence type="ECO:0000256" key="3">
    <source>
        <dbReference type="ARBA" id="ARBA00005684"/>
    </source>
</evidence>
<dbReference type="Pfam" id="PF00686">
    <property type="entry name" value="CBM_20"/>
    <property type="match status" value="2"/>
</dbReference>
<name>A0A173VZN6_PARDI</name>
<dbReference type="GO" id="GO:0005975">
    <property type="term" value="P:carbohydrate metabolic process"/>
    <property type="evidence" value="ECO:0007669"/>
    <property type="project" value="InterPro"/>
</dbReference>
<protein>
    <recommendedName>
        <fullName evidence="5">4-alpha-glucanotransferase</fullName>
        <ecNumber evidence="4">2.4.1.25</ecNumber>
    </recommendedName>
    <alternativeName>
        <fullName evidence="10">Amylomaltase</fullName>
    </alternativeName>
    <alternativeName>
        <fullName evidence="11">Disproportionating enzyme</fullName>
    </alternativeName>
</protein>
<comment type="similarity">
    <text evidence="3">Belongs to the disproportionating enzyme family.</text>
</comment>
<dbReference type="InterPro" id="IPR003385">
    <property type="entry name" value="Glyco_hydro_77"/>
</dbReference>
<dbReference type="AlphaFoldDB" id="A0A173VZN6"/>
<dbReference type="GO" id="GO:0005737">
    <property type="term" value="C:cytoplasm"/>
    <property type="evidence" value="ECO:0007669"/>
    <property type="project" value="UniProtKB-SubCell"/>
</dbReference>
<dbReference type="Proteomes" id="UP000095591">
    <property type="component" value="Unassembled WGS sequence"/>
</dbReference>
<dbReference type="PROSITE" id="PS51166">
    <property type="entry name" value="CBM20"/>
    <property type="match status" value="2"/>
</dbReference>
<dbReference type="CDD" id="cd05816">
    <property type="entry name" value="CBM20_DPE2_repeat2"/>
    <property type="match status" value="1"/>
</dbReference>
<evidence type="ECO:0000256" key="8">
    <source>
        <dbReference type="ARBA" id="ARBA00022679"/>
    </source>
</evidence>
<dbReference type="InterPro" id="IPR013784">
    <property type="entry name" value="Carb-bd-like_fold"/>
</dbReference>
<reference evidence="13 14" key="1">
    <citation type="submission" date="2015-09" db="EMBL/GenBank/DDBJ databases">
        <authorList>
            <consortium name="Pathogen Informatics"/>
        </authorList>
    </citation>
    <scope>NUCLEOTIDE SEQUENCE [LARGE SCALE GENOMIC DNA]</scope>
    <source>
        <strain evidence="13 14">2789STDY5608872</strain>
    </source>
</reference>
<dbReference type="GO" id="GO:0004134">
    <property type="term" value="F:4-alpha-glucanotransferase activity"/>
    <property type="evidence" value="ECO:0007669"/>
    <property type="project" value="UniProtKB-EC"/>
</dbReference>
<dbReference type="InterPro" id="IPR002044">
    <property type="entry name" value="CBM20"/>
</dbReference>
<evidence type="ECO:0000259" key="12">
    <source>
        <dbReference type="PROSITE" id="PS51166"/>
    </source>
</evidence>
<dbReference type="InterPro" id="IPR017853">
    <property type="entry name" value="GH"/>
</dbReference>
<dbReference type="InterPro" id="IPR013783">
    <property type="entry name" value="Ig-like_fold"/>
</dbReference>
<evidence type="ECO:0000313" key="14">
    <source>
        <dbReference type="Proteomes" id="UP000095591"/>
    </source>
</evidence>
<dbReference type="Gene3D" id="3.20.20.80">
    <property type="entry name" value="Glycosidases"/>
    <property type="match status" value="2"/>
</dbReference>
<evidence type="ECO:0000256" key="6">
    <source>
        <dbReference type="ARBA" id="ARBA00022490"/>
    </source>
</evidence>